<dbReference type="AlphaFoldDB" id="A0A499UM42"/>
<dbReference type="PANTHER" id="PTHR35400">
    <property type="entry name" value="SLR1083 PROTEIN"/>
    <property type="match status" value="1"/>
</dbReference>
<name>A0A499UM42_9ACTN</name>
<protein>
    <recommendedName>
        <fullName evidence="1">Putative restriction endonuclease domain-containing protein</fullName>
    </recommendedName>
</protein>
<dbReference type="InterPro" id="IPR011335">
    <property type="entry name" value="Restrct_endonuc-II-like"/>
</dbReference>
<dbReference type="SUPFAM" id="SSF52980">
    <property type="entry name" value="Restriction endonuclease-like"/>
    <property type="match status" value="1"/>
</dbReference>
<dbReference type="RefSeq" id="WP_174893844.1">
    <property type="nucleotide sequence ID" value="NZ_JBEYSQ010000002.1"/>
</dbReference>
<dbReference type="Pfam" id="PF05685">
    <property type="entry name" value="Uma2"/>
    <property type="match status" value="1"/>
</dbReference>
<dbReference type="Gene3D" id="3.90.1570.10">
    <property type="entry name" value="tt1808, chain A"/>
    <property type="match status" value="1"/>
</dbReference>
<dbReference type="InterPro" id="IPR012296">
    <property type="entry name" value="Nuclease_put_TT1808"/>
</dbReference>
<accession>A0A499UM42</accession>
<sequence length="198" mass="21255">MVLTAPEREARADSGESTASSVEEAFVALSAAAPEGWRVELIEGEIHVVPPANGEHEEIVSEVADQVTSRRTNKELRTRTGLGLLVPGASATGKVVPDIVIAPKGSFDDSLEYHDPGAVMLVGEVTSHSTADNDRGPKLRGYAAAGIPFYLLIDRERKQAVLHSLPAGKRYTRKVEVDISQPLSLPEPLGFDLDTSEF</sequence>
<dbReference type="Proteomes" id="UP000463951">
    <property type="component" value="Chromosome"/>
</dbReference>
<organism evidence="2 3">
    <name type="scientific">Streptomyces antimycoticus</name>
    <dbReference type="NCBI Taxonomy" id="68175"/>
    <lineage>
        <taxon>Bacteria</taxon>
        <taxon>Bacillati</taxon>
        <taxon>Actinomycetota</taxon>
        <taxon>Actinomycetes</taxon>
        <taxon>Kitasatosporales</taxon>
        <taxon>Streptomycetaceae</taxon>
        <taxon>Streptomyces</taxon>
        <taxon>Streptomyces violaceusniger group</taxon>
    </lineage>
</organism>
<dbReference type="CDD" id="cd06260">
    <property type="entry name" value="DUF820-like"/>
    <property type="match status" value="1"/>
</dbReference>
<dbReference type="InterPro" id="IPR008538">
    <property type="entry name" value="Uma2"/>
</dbReference>
<reference evidence="2 3" key="1">
    <citation type="journal article" date="2020" name="Int. J. Syst. Evol. Microbiol.">
        <title>Reclassification of Streptomyces castelarensis and Streptomyces sporoclivatus as later heterotypic synonyms of Streptomyces antimycoticus.</title>
        <authorList>
            <person name="Komaki H."/>
            <person name="Tamura T."/>
        </authorList>
    </citation>
    <scope>NUCLEOTIDE SEQUENCE [LARGE SCALE GENOMIC DNA]</scope>
    <source>
        <strain evidence="2 3">NBRC 100767</strain>
    </source>
</reference>
<evidence type="ECO:0000313" key="3">
    <source>
        <dbReference type="Proteomes" id="UP000463951"/>
    </source>
</evidence>
<dbReference type="EMBL" id="AP019620">
    <property type="protein sequence ID" value="BBJ42904.1"/>
    <property type="molecule type" value="Genomic_DNA"/>
</dbReference>
<proteinExistence type="predicted"/>
<gene>
    <name evidence="2" type="ORF">SSPO_056220</name>
</gene>
<evidence type="ECO:0000313" key="2">
    <source>
        <dbReference type="EMBL" id="BBJ42904.1"/>
    </source>
</evidence>
<dbReference type="PANTHER" id="PTHR35400:SF3">
    <property type="entry name" value="SLL1072 PROTEIN"/>
    <property type="match status" value="1"/>
</dbReference>
<feature type="domain" description="Putative restriction endonuclease" evidence="1">
    <location>
        <begin position="26"/>
        <end position="194"/>
    </location>
</feature>
<evidence type="ECO:0000259" key="1">
    <source>
        <dbReference type="Pfam" id="PF05685"/>
    </source>
</evidence>